<dbReference type="AlphaFoldDB" id="U2SNE1"/>
<feature type="non-terminal residue" evidence="4">
    <location>
        <position position="1"/>
    </location>
</feature>
<dbReference type="SMART" id="SM00240">
    <property type="entry name" value="FHA"/>
    <property type="match status" value="1"/>
</dbReference>
<dbReference type="Gene3D" id="2.60.200.20">
    <property type="match status" value="1"/>
</dbReference>
<evidence type="ECO:0000313" key="5">
    <source>
        <dbReference type="Proteomes" id="UP000016605"/>
    </source>
</evidence>
<sequence length="153" mass="15536">DTGRSSDTGTGTGTGTGTPGAPGPVPVEAAGGVVGGETGGELLLIFDTGQREQLPVPVAVNLGRAPAGSEPGDRLVVVRDPEHTVSKTHARLEHSFSGTWITDGGSTNGTELLDETGASRRLEPGVRTLVEDGVRVQLGNRVFTISRLLGGAS</sequence>
<dbReference type="InterPro" id="IPR008984">
    <property type="entry name" value="SMAD_FHA_dom_sf"/>
</dbReference>
<evidence type="ECO:0000256" key="1">
    <source>
        <dbReference type="ARBA" id="ARBA00022553"/>
    </source>
</evidence>
<dbReference type="SUPFAM" id="SSF49879">
    <property type="entry name" value="SMAD/FHA domain"/>
    <property type="match status" value="1"/>
</dbReference>
<keyword evidence="1" id="KW-0597">Phosphoprotein</keyword>
<name>U2SNE1_LEIAQ</name>
<dbReference type="HOGENOM" id="CLU_1707979_0_0_11"/>
<comment type="caution">
    <text evidence="4">The sequence shown here is derived from an EMBL/GenBank/DDBJ whole genome shotgun (WGS) entry which is preliminary data.</text>
</comment>
<gene>
    <name evidence="4" type="ORF">N136_04707</name>
</gene>
<evidence type="ECO:0000313" key="4">
    <source>
        <dbReference type="EMBL" id="ERK66928.1"/>
    </source>
</evidence>
<feature type="compositionally biased region" description="Gly residues" evidence="2">
    <location>
        <begin position="10"/>
        <end position="20"/>
    </location>
</feature>
<proteinExistence type="predicted"/>
<dbReference type="PROSITE" id="PS50006">
    <property type="entry name" value="FHA_DOMAIN"/>
    <property type="match status" value="1"/>
</dbReference>
<feature type="domain" description="FHA" evidence="3">
    <location>
        <begin position="60"/>
        <end position="112"/>
    </location>
</feature>
<dbReference type="Proteomes" id="UP000016605">
    <property type="component" value="Unassembled WGS sequence"/>
</dbReference>
<feature type="region of interest" description="Disordered" evidence="2">
    <location>
        <begin position="1"/>
        <end position="29"/>
    </location>
</feature>
<dbReference type="PATRIC" id="fig|1358026.3.peg.3806"/>
<evidence type="ECO:0000256" key="2">
    <source>
        <dbReference type="SAM" id="MobiDB-lite"/>
    </source>
</evidence>
<dbReference type="RefSeq" id="WP_021765769.1">
    <property type="nucleotide sequence ID" value="NZ_KI272810.1"/>
</dbReference>
<dbReference type="Pfam" id="PF00498">
    <property type="entry name" value="FHA"/>
    <property type="match status" value="1"/>
</dbReference>
<accession>U2SNE1</accession>
<organism evidence="4 5">
    <name type="scientific">Leifsonia aquatica ATCC 14665</name>
    <dbReference type="NCBI Taxonomy" id="1358026"/>
    <lineage>
        <taxon>Bacteria</taxon>
        <taxon>Bacillati</taxon>
        <taxon>Actinomycetota</taxon>
        <taxon>Actinomycetes</taxon>
        <taxon>Micrococcales</taxon>
        <taxon>Microbacteriaceae</taxon>
        <taxon>Leifsonia</taxon>
    </lineage>
</organism>
<reference evidence="4 5" key="1">
    <citation type="submission" date="2013-08" db="EMBL/GenBank/DDBJ databases">
        <authorList>
            <person name="Weinstock G."/>
            <person name="Sodergren E."/>
            <person name="Wylie T."/>
            <person name="Fulton L."/>
            <person name="Fulton R."/>
            <person name="Fronick C."/>
            <person name="O'Laughlin M."/>
            <person name="Godfrey J."/>
            <person name="Miner T."/>
            <person name="Herter B."/>
            <person name="Appelbaum E."/>
            <person name="Cordes M."/>
            <person name="Lek S."/>
            <person name="Wollam A."/>
            <person name="Pepin K.H."/>
            <person name="Palsikar V.B."/>
            <person name="Mitreva M."/>
            <person name="Wilson R.K."/>
        </authorList>
    </citation>
    <scope>NUCLEOTIDE SEQUENCE [LARGE SCALE GENOMIC DNA]</scope>
    <source>
        <strain evidence="4 5">ATCC 14665</strain>
    </source>
</reference>
<dbReference type="EMBL" id="AWVQ01000870">
    <property type="protein sequence ID" value="ERK66928.1"/>
    <property type="molecule type" value="Genomic_DNA"/>
</dbReference>
<dbReference type="InterPro" id="IPR000253">
    <property type="entry name" value="FHA_dom"/>
</dbReference>
<protein>
    <recommendedName>
        <fullName evidence="3">FHA domain-containing protein</fullName>
    </recommendedName>
</protein>
<dbReference type="OrthoDB" id="5111283at2"/>
<evidence type="ECO:0000259" key="3">
    <source>
        <dbReference type="PROSITE" id="PS50006"/>
    </source>
</evidence>